<evidence type="ECO:0000313" key="2">
    <source>
        <dbReference type="Proteomes" id="UP001155059"/>
    </source>
</evidence>
<dbReference type="RefSeq" id="WP_268266972.1">
    <property type="nucleotide sequence ID" value="NZ_JALQCW010000090.1"/>
</dbReference>
<keyword evidence="1" id="KW-0489">Methyltransferase</keyword>
<dbReference type="GO" id="GO:0032259">
    <property type="term" value="P:methylation"/>
    <property type="evidence" value="ECO:0007669"/>
    <property type="project" value="UniProtKB-KW"/>
</dbReference>
<dbReference type="EMBL" id="JALQCW010000090">
    <property type="protein sequence ID" value="MCK9801667.1"/>
    <property type="molecule type" value="Genomic_DNA"/>
</dbReference>
<keyword evidence="1" id="KW-0808">Transferase</keyword>
<reference evidence="1 2" key="2">
    <citation type="journal article" date="2023" name="Plant Pathol.">
        <title>Dismantling and reorganizing Pseudomonas marginalis sensu#lato.</title>
        <authorList>
            <person name="Sawada H."/>
            <person name="Fujikawa T."/>
            <person name="Satou M."/>
        </authorList>
    </citation>
    <scope>NUCLEOTIDE SEQUENCE [LARGE SCALE GENOMIC DNA]</scope>
    <source>
        <strain evidence="1 2">MAFF 302030</strain>
    </source>
</reference>
<evidence type="ECO:0000313" key="1">
    <source>
        <dbReference type="EMBL" id="MCK9801667.1"/>
    </source>
</evidence>
<reference evidence="1 2" key="1">
    <citation type="journal article" date="2022" name="Int. J. Syst. Evol. Microbiol.">
        <title>Pseudomonas aegrilactucae sp. nov. and Pseudomonas morbosilactucae sp. nov., pathogens causing bacterial rot of lettuce in Japan.</title>
        <authorList>
            <person name="Sawada H."/>
            <person name="Fujikawa T."/>
            <person name="Satou M."/>
        </authorList>
    </citation>
    <scope>NUCLEOTIDE SEQUENCE [LARGE SCALE GENOMIC DNA]</scope>
    <source>
        <strain evidence="1 2">MAFF 302030</strain>
    </source>
</reference>
<proteinExistence type="predicted"/>
<gene>
    <name evidence="1" type="ORF">M1B34_29375</name>
</gene>
<protein>
    <submittedName>
        <fullName evidence="1">Class I SAM-dependent methyltransferase</fullName>
    </submittedName>
</protein>
<name>A0A9X2C8P3_9PSED</name>
<accession>A0A9X2C8P3</accession>
<dbReference type="Proteomes" id="UP001155059">
    <property type="component" value="Unassembled WGS sequence"/>
</dbReference>
<comment type="caution">
    <text evidence="1">The sequence shown here is derived from an EMBL/GenBank/DDBJ whole genome shotgun (WGS) entry which is preliminary data.</text>
</comment>
<dbReference type="AlphaFoldDB" id="A0A9X2C8P3"/>
<dbReference type="SUPFAM" id="SSF53335">
    <property type="entry name" value="S-adenosyl-L-methionine-dependent methyltransferases"/>
    <property type="match status" value="1"/>
</dbReference>
<dbReference type="GO" id="GO:0008168">
    <property type="term" value="F:methyltransferase activity"/>
    <property type="evidence" value="ECO:0007669"/>
    <property type="project" value="UniProtKB-KW"/>
</dbReference>
<organism evidence="1 2">
    <name type="scientific">Pseudomonas morbosilactucae</name>
    <dbReference type="NCBI Taxonomy" id="2938197"/>
    <lineage>
        <taxon>Bacteria</taxon>
        <taxon>Pseudomonadati</taxon>
        <taxon>Pseudomonadota</taxon>
        <taxon>Gammaproteobacteria</taxon>
        <taxon>Pseudomonadales</taxon>
        <taxon>Pseudomonadaceae</taxon>
        <taxon>Pseudomonas</taxon>
    </lineage>
</organism>
<dbReference type="Gene3D" id="3.40.50.150">
    <property type="entry name" value="Vaccinia Virus protein VP39"/>
    <property type="match status" value="1"/>
</dbReference>
<sequence>MNFKKAIEVFRNPKLSIFLLGSASSGYLRDIGWVNSFNKKIPVDVNGGAVPWVTYPFIDFIKDRLCGVDKLFEYGSGNSTFFYSSYVVAVYAVEHDADWYEYISKKVPDNVSVSFESLEVNGAYCRRAATSGNKYDLIVVDGRDRVNCVVNSLGALSDKGVIVLDDSERDRYQEAIIFMLDNGFRKIDFWGVSPGLLYKKNTTIFYRDGNALGI</sequence>
<dbReference type="InterPro" id="IPR029063">
    <property type="entry name" value="SAM-dependent_MTases_sf"/>
</dbReference>